<sequence length="102" mass="12038">MTLGVENTHQKNGIGGRLLEFGCQKMEEQNCSSVYLHALTTNTSAHQFYKNHSFVIKKLIPKYYSFSETPQDAYYLQRNFKEVRWSFLTYCFDQIIIFFDST</sequence>
<evidence type="ECO:0000256" key="8">
    <source>
        <dbReference type="ARBA" id="ARBA00026144"/>
    </source>
</evidence>
<dbReference type="EC" id="2.3.1.48" evidence="1"/>
<dbReference type="InterPro" id="IPR045141">
    <property type="entry name" value="NAA60-like"/>
</dbReference>
<dbReference type="Gene3D" id="3.40.630.30">
    <property type="match status" value="1"/>
</dbReference>
<protein>
    <recommendedName>
        <fullName evidence="8">N-alpha-acetyltransferase 60</fullName>
        <ecNumber evidence="7">2.3.1.259</ecNumber>
        <ecNumber evidence="1">2.3.1.48</ecNumber>
    </recommendedName>
</protein>
<dbReference type="OrthoDB" id="24974at2759"/>
<reference evidence="12 13" key="1">
    <citation type="submission" date="2012-10" db="EMBL/GenBank/DDBJ databases">
        <authorList>
            <person name="Zafar N."/>
            <person name="Inman J."/>
            <person name="Hall N."/>
            <person name="Lorenzi H."/>
            <person name="Caler E."/>
        </authorList>
    </citation>
    <scope>NUCLEOTIDE SEQUENCE [LARGE SCALE GENOMIC DNA]</scope>
    <source>
        <strain evidence="12 13">IP1</strain>
    </source>
</reference>
<evidence type="ECO:0000313" key="12">
    <source>
        <dbReference type="EMBL" id="ELP83538.1"/>
    </source>
</evidence>
<dbReference type="GO" id="GO:0000139">
    <property type="term" value="C:Golgi membrane"/>
    <property type="evidence" value="ECO:0007669"/>
    <property type="project" value="TreeGrafter"/>
</dbReference>
<dbReference type="KEGG" id="eiv:EIN_378530"/>
<dbReference type="Proteomes" id="UP000014680">
    <property type="component" value="Unassembled WGS sequence"/>
</dbReference>
<dbReference type="GO" id="GO:0004402">
    <property type="term" value="F:histone acetyltransferase activity"/>
    <property type="evidence" value="ECO:0007669"/>
    <property type="project" value="TreeGrafter"/>
</dbReference>
<evidence type="ECO:0000256" key="10">
    <source>
        <dbReference type="ARBA" id="ARBA00048848"/>
    </source>
</evidence>
<dbReference type="RefSeq" id="XP_004182884.1">
    <property type="nucleotide sequence ID" value="XM_004182836.1"/>
</dbReference>
<dbReference type="AlphaFoldDB" id="A0A0A1TW77"/>
<evidence type="ECO:0000256" key="6">
    <source>
        <dbReference type="ARBA" id="ARBA00025774"/>
    </source>
</evidence>
<keyword evidence="5" id="KW-0012">Acyltransferase</keyword>
<evidence type="ECO:0000256" key="5">
    <source>
        <dbReference type="ARBA" id="ARBA00023315"/>
    </source>
</evidence>
<evidence type="ECO:0000256" key="9">
    <source>
        <dbReference type="ARBA" id="ARBA00048017"/>
    </source>
</evidence>
<evidence type="ECO:0000259" key="11">
    <source>
        <dbReference type="PROSITE" id="PS51186"/>
    </source>
</evidence>
<evidence type="ECO:0000256" key="2">
    <source>
        <dbReference type="ARBA" id="ARBA00022679"/>
    </source>
</evidence>
<keyword evidence="2 12" id="KW-0808">Transferase</keyword>
<keyword evidence="4" id="KW-0156">Chromatin regulator</keyword>
<dbReference type="EMBL" id="KB207268">
    <property type="protein sequence ID" value="ELP83538.1"/>
    <property type="molecule type" value="Genomic_DNA"/>
</dbReference>
<dbReference type="EC" id="2.3.1.259" evidence="7"/>
<dbReference type="InterPro" id="IPR016181">
    <property type="entry name" value="Acyl_CoA_acyltransferase"/>
</dbReference>
<keyword evidence="13" id="KW-1185">Reference proteome</keyword>
<feature type="domain" description="N-acetyltransferase" evidence="11">
    <location>
        <begin position="1"/>
        <end position="81"/>
    </location>
</feature>
<dbReference type="VEuPathDB" id="AmoebaDB:EIN_378530"/>
<dbReference type="InterPro" id="IPR000182">
    <property type="entry name" value="GNAT_dom"/>
</dbReference>
<dbReference type="GO" id="GO:0120518">
    <property type="term" value="F:protein N-terminal-methionine acetyltransferase activity"/>
    <property type="evidence" value="ECO:0007669"/>
    <property type="project" value="UniProtKB-EC"/>
</dbReference>
<comment type="catalytic activity">
    <reaction evidence="10">
        <text>N-terminal L-methionyl-[transmembrane protein] + acetyl-CoA = N-terminal N(alpha)-acetyl-L-methionyl-[transmembrane protein] + CoA + H(+)</text>
        <dbReference type="Rhea" id="RHEA:50604"/>
        <dbReference type="Rhea" id="RHEA-COMP:12745"/>
        <dbReference type="Rhea" id="RHEA-COMP:12746"/>
        <dbReference type="ChEBI" id="CHEBI:15378"/>
        <dbReference type="ChEBI" id="CHEBI:57287"/>
        <dbReference type="ChEBI" id="CHEBI:57288"/>
        <dbReference type="ChEBI" id="CHEBI:64731"/>
        <dbReference type="ChEBI" id="CHEBI:133414"/>
        <dbReference type="EC" id="2.3.1.259"/>
    </reaction>
</comment>
<evidence type="ECO:0000256" key="7">
    <source>
        <dbReference type="ARBA" id="ARBA00026111"/>
    </source>
</evidence>
<dbReference type="PANTHER" id="PTHR14744">
    <property type="entry name" value="N-ALPHA-ACETYLTRANSFERASE 60"/>
    <property type="match status" value="1"/>
</dbReference>
<evidence type="ECO:0000256" key="3">
    <source>
        <dbReference type="ARBA" id="ARBA00022829"/>
    </source>
</evidence>
<gene>
    <name evidence="12" type="ORF">EIN_378530</name>
</gene>
<organism evidence="12 13">
    <name type="scientific">Entamoeba invadens IP1</name>
    <dbReference type="NCBI Taxonomy" id="370355"/>
    <lineage>
        <taxon>Eukaryota</taxon>
        <taxon>Amoebozoa</taxon>
        <taxon>Evosea</taxon>
        <taxon>Archamoebae</taxon>
        <taxon>Mastigamoebida</taxon>
        <taxon>Entamoebidae</taxon>
        <taxon>Entamoeba</taxon>
    </lineage>
</organism>
<dbReference type="SUPFAM" id="SSF55729">
    <property type="entry name" value="Acyl-CoA N-acyltransferases (Nat)"/>
    <property type="match status" value="1"/>
</dbReference>
<dbReference type="PANTHER" id="PTHR14744:SF15">
    <property type="entry name" value="N-ALPHA-ACETYLTRANSFERASE 60"/>
    <property type="match status" value="1"/>
</dbReference>
<evidence type="ECO:0000256" key="1">
    <source>
        <dbReference type="ARBA" id="ARBA00013184"/>
    </source>
</evidence>
<keyword evidence="3" id="KW-0159">Chromosome partition</keyword>
<evidence type="ECO:0000313" key="13">
    <source>
        <dbReference type="Proteomes" id="UP000014680"/>
    </source>
</evidence>
<dbReference type="Pfam" id="PF00583">
    <property type="entry name" value="Acetyltransf_1"/>
    <property type="match status" value="1"/>
</dbReference>
<comment type="catalytic activity">
    <reaction evidence="9">
        <text>L-lysyl-[protein] + acetyl-CoA = N(6)-acetyl-L-lysyl-[protein] + CoA + H(+)</text>
        <dbReference type="Rhea" id="RHEA:45948"/>
        <dbReference type="Rhea" id="RHEA-COMP:9752"/>
        <dbReference type="Rhea" id="RHEA-COMP:10731"/>
        <dbReference type="ChEBI" id="CHEBI:15378"/>
        <dbReference type="ChEBI" id="CHEBI:29969"/>
        <dbReference type="ChEBI" id="CHEBI:57287"/>
        <dbReference type="ChEBI" id="CHEBI:57288"/>
        <dbReference type="ChEBI" id="CHEBI:61930"/>
        <dbReference type="EC" id="2.3.1.48"/>
    </reaction>
</comment>
<evidence type="ECO:0000256" key="4">
    <source>
        <dbReference type="ARBA" id="ARBA00022853"/>
    </source>
</evidence>
<dbReference type="CDD" id="cd04301">
    <property type="entry name" value="NAT_SF"/>
    <property type="match status" value="1"/>
</dbReference>
<accession>A0A0A1TW77</accession>
<dbReference type="GeneID" id="14882460"/>
<proteinExistence type="inferred from homology"/>
<dbReference type="GO" id="GO:0007059">
    <property type="term" value="P:chromosome segregation"/>
    <property type="evidence" value="ECO:0007669"/>
    <property type="project" value="UniProtKB-KW"/>
</dbReference>
<name>A0A0A1TW77_ENTIV</name>
<dbReference type="PROSITE" id="PS51186">
    <property type="entry name" value="GNAT"/>
    <property type="match status" value="1"/>
</dbReference>
<comment type="similarity">
    <text evidence="6">Belongs to the acetyltransferase family. NAA60 subfamily.</text>
</comment>